<evidence type="ECO:0000256" key="3">
    <source>
        <dbReference type="SAM" id="MobiDB-lite"/>
    </source>
</evidence>
<organism evidence="5 6">
    <name type="scientific">Shimia sagamensis</name>
    <dbReference type="NCBI Taxonomy" id="1566352"/>
    <lineage>
        <taxon>Bacteria</taxon>
        <taxon>Pseudomonadati</taxon>
        <taxon>Pseudomonadota</taxon>
        <taxon>Alphaproteobacteria</taxon>
        <taxon>Rhodobacterales</taxon>
        <taxon>Roseobacteraceae</taxon>
    </lineage>
</organism>
<feature type="domain" description="Tyr recombinase" evidence="4">
    <location>
        <begin position="281"/>
        <end position="489"/>
    </location>
</feature>
<proteinExistence type="predicted"/>
<dbReference type="InterPro" id="IPR050090">
    <property type="entry name" value="Tyrosine_recombinase_XerCD"/>
</dbReference>
<evidence type="ECO:0000259" key="4">
    <source>
        <dbReference type="PROSITE" id="PS51898"/>
    </source>
</evidence>
<dbReference type="PANTHER" id="PTHR30349">
    <property type="entry name" value="PHAGE INTEGRASE-RELATED"/>
    <property type="match status" value="1"/>
</dbReference>
<gene>
    <name evidence="5" type="ORF">SAMN06265373_1271</name>
</gene>
<dbReference type="InterPro" id="IPR013762">
    <property type="entry name" value="Integrase-like_cat_sf"/>
</dbReference>
<feature type="non-terminal residue" evidence="5">
    <location>
        <position position="494"/>
    </location>
</feature>
<accession>A0ABY1PMI0</accession>
<reference evidence="5 6" key="1">
    <citation type="submission" date="2017-05" db="EMBL/GenBank/DDBJ databases">
        <authorList>
            <person name="Varghese N."/>
            <person name="Submissions S."/>
        </authorList>
    </citation>
    <scope>NUCLEOTIDE SEQUENCE [LARGE SCALE GENOMIC DNA]</scope>
    <source>
        <strain evidence="5 6">DSM 29734</strain>
    </source>
</reference>
<evidence type="ECO:0000313" key="6">
    <source>
        <dbReference type="Proteomes" id="UP001157961"/>
    </source>
</evidence>
<keyword evidence="6" id="KW-1185">Reference proteome</keyword>
<sequence>MSRSFKGIRLKKNRVFSTEDLQRAYAVGANTISNWRKAGLQPSDRKRPYVFRGGLVMAFHKARQERLKTRLNPGEFKCTGCKSAVFPDPNSLTTNRAANGANMAFGQCSECKCQVRKFFSEADLAVFEQLCNPNTTVDSSHERIGRHPGGIGISAETDDPRWWGVNDRVVYDWQVHAGRLTEQTVDQHLSAIRYMEDVLQGKPFDRLTIRDVDLVRSALKEAMMTKGEGQKSRSTASHQASQIMGFLEWLIKQDGYKRLPADLPSYIQLPKAAYAKAMPKGEKAYASLEEAEELLQRMPKLSLADRRARAMVAIAYLGALRADTVTSLRLAHFDRERRQIIQDANTSRTKNGKSLRISWFPIAEVFVTAVVDWVDHMQSLGLRGEDALFPSLPELKRRSYLQIPERKPIEPMASKDAVAKAFALACHDTEVKYNPHSVKDTFAAEHDRRPLTQQQRKAWSENMGHESEKITETHYGKLPEAARFALFEDIVQGK</sequence>
<evidence type="ECO:0000313" key="5">
    <source>
        <dbReference type="EMBL" id="SMP37174.1"/>
    </source>
</evidence>
<keyword evidence="2" id="KW-0233">DNA recombination</keyword>
<feature type="region of interest" description="Disordered" evidence="3">
    <location>
        <begin position="447"/>
        <end position="468"/>
    </location>
</feature>
<dbReference type="PROSITE" id="PS51898">
    <property type="entry name" value="TYR_RECOMBINASE"/>
    <property type="match status" value="1"/>
</dbReference>
<evidence type="ECO:0000256" key="2">
    <source>
        <dbReference type="ARBA" id="ARBA00023172"/>
    </source>
</evidence>
<dbReference type="Gene3D" id="1.10.443.10">
    <property type="entry name" value="Intergrase catalytic core"/>
    <property type="match status" value="1"/>
</dbReference>
<protein>
    <submittedName>
        <fullName evidence="5">Site-specific recombinase XerD</fullName>
    </submittedName>
</protein>
<dbReference type="Pfam" id="PF00589">
    <property type="entry name" value="Phage_integrase"/>
    <property type="match status" value="1"/>
</dbReference>
<dbReference type="InterPro" id="IPR011010">
    <property type="entry name" value="DNA_brk_join_enz"/>
</dbReference>
<dbReference type="InterPro" id="IPR002104">
    <property type="entry name" value="Integrase_catalytic"/>
</dbReference>
<dbReference type="EMBL" id="FXTY01000027">
    <property type="protein sequence ID" value="SMP37174.1"/>
    <property type="molecule type" value="Genomic_DNA"/>
</dbReference>
<keyword evidence="1" id="KW-0229">DNA integration</keyword>
<dbReference type="PANTHER" id="PTHR30349:SF64">
    <property type="entry name" value="PROPHAGE INTEGRASE INTD-RELATED"/>
    <property type="match status" value="1"/>
</dbReference>
<comment type="caution">
    <text evidence="5">The sequence shown here is derived from an EMBL/GenBank/DDBJ whole genome shotgun (WGS) entry which is preliminary data.</text>
</comment>
<dbReference type="Proteomes" id="UP001157961">
    <property type="component" value="Unassembled WGS sequence"/>
</dbReference>
<evidence type="ECO:0000256" key="1">
    <source>
        <dbReference type="ARBA" id="ARBA00022908"/>
    </source>
</evidence>
<dbReference type="CDD" id="cd00397">
    <property type="entry name" value="DNA_BRE_C"/>
    <property type="match status" value="1"/>
</dbReference>
<name>A0ABY1PMI0_9RHOB</name>
<dbReference type="SUPFAM" id="SSF56349">
    <property type="entry name" value="DNA breaking-rejoining enzymes"/>
    <property type="match status" value="1"/>
</dbReference>